<dbReference type="AlphaFoldDB" id="A0A919BB31"/>
<reference evidence="11" key="1">
    <citation type="journal article" date="2014" name="Int. J. Syst. Evol. Microbiol.">
        <title>Complete genome sequence of Corynebacterium casei LMG S-19264T (=DSM 44701T), isolated from a smear-ripened cheese.</title>
        <authorList>
            <consortium name="US DOE Joint Genome Institute (JGI-PGF)"/>
            <person name="Walter F."/>
            <person name="Albersmeier A."/>
            <person name="Kalinowski J."/>
            <person name="Ruckert C."/>
        </authorList>
    </citation>
    <scope>NUCLEOTIDE SEQUENCE</scope>
    <source>
        <strain evidence="11">JCM 4059</strain>
    </source>
</reference>
<dbReference type="PANTHER" id="PTHR24421:SF37">
    <property type="entry name" value="SENSOR HISTIDINE KINASE NARS"/>
    <property type="match status" value="1"/>
</dbReference>
<feature type="region of interest" description="Disordered" evidence="9">
    <location>
        <begin position="36"/>
        <end position="61"/>
    </location>
</feature>
<dbReference type="PANTHER" id="PTHR24421">
    <property type="entry name" value="NITRATE/NITRITE SENSOR PROTEIN NARX-RELATED"/>
    <property type="match status" value="1"/>
</dbReference>
<dbReference type="Proteomes" id="UP000638313">
    <property type="component" value="Unassembled WGS sequence"/>
</dbReference>
<dbReference type="SUPFAM" id="SSF55874">
    <property type="entry name" value="ATPase domain of HSP90 chaperone/DNA topoisomerase II/histidine kinase"/>
    <property type="match status" value="1"/>
</dbReference>
<organism evidence="11 12">
    <name type="scientific">Streptomyces mashuensis</name>
    <dbReference type="NCBI Taxonomy" id="33904"/>
    <lineage>
        <taxon>Bacteria</taxon>
        <taxon>Bacillati</taxon>
        <taxon>Actinomycetota</taxon>
        <taxon>Actinomycetes</taxon>
        <taxon>Kitasatosporales</taxon>
        <taxon>Streptomycetaceae</taxon>
        <taxon>Streptomyces</taxon>
    </lineage>
</organism>
<dbReference type="InterPro" id="IPR003594">
    <property type="entry name" value="HATPase_dom"/>
</dbReference>
<dbReference type="EMBL" id="BNBD01000029">
    <property type="protein sequence ID" value="GHF75049.1"/>
    <property type="molecule type" value="Genomic_DNA"/>
</dbReference>
<name>A0A919BB31_9ACTN</name>
<evidence type="ECO:0000256" key="7">
    <source>
        <dbReference type="ARBA" id="ARBA00023012"/>
    </source>
</evidence>
<keyword evidence="7" id="KW-0902">Two-component regulatory system</keyword>
<proteinExistence type="predicted"/>
<keyword evidence="2" id="KW-1003">Cell membrane</keyword>
<evidence type="ECO:0000256" key="4">
    <source>
        <dbReference type="ARBA" id="ARBA00022692"/>
    </source>
</evidence>
<dbReference type="GO" id="GO:0000160">
    <property type="term" value="P:phosphorelay signal transduction system"/>
    <property type="evidence" value="ECO:0007669"/>
    <property type="project" value="UniProtKB-KW"/>
</dbReference>
<reference evidence="11" key="2">
    <citation type="submission" date="2020-09" db="EMBL/GenBank/DDBJ databases">
        <authorList>
            <person name="Sun Q."/>
            <person name="Ohkuma M."/>
        </authorList>
    </citation>
    <scope>NUCLEOTIDE SEQUENCE</scope>
    <source>
        <strain evidence="11">JCM 4059</strain>
    </source>
</reference>
<keyword evidence="8" id="KW-0472">Membrane</keyword>
<dbReference type="InterPro" id="IPR036890">
    <property type="entry name" value="HATPase_C_sf"/>
</dbReference>
<keyword evidence="12" id="KW-1185">Reference proteome</keyword>
<comment type="caution">
    <text evidence="11">The sequence shown here is derived from an EMBL/GenBank/DDBJ whole genome shotgun (WGS) entry which is preliminary data.</text>
</comment>
<dbReference type="Pfam" id="PF02518">
    <property type="entry name" value="HATPase_c"/>
    <property type="match status" value="1"/>
</dbReference>
<dbReference type="CDD" id="cd16917">
    <property type="entry name" value="HATPase_UhpB-NarQ-NarX-like"/>
    <property type="match status" value="1"/>
</dbReference>
<evidence type="ECO:0000259" key="10">
    <source>
        <dbReference type="SMART" id="SM00387"/>
    </source>
</evidence>
<evidence type="ECO:0000256" key="2">
    <source>
        <dbReference type="ARBA" id="ARBA00022475"/>
    </source>
</evidence>
<protein>
    <recommendedName>
        <fullName evidence="10">Histidine kinase/HSP90-like ATPase domain-containing protein</fullName>
    </recommendedName>
</protein>
<dbReference type="SMART" id="SM00387">
    <property type="entry name" value="HATPase_c"/>
    <property type="match status" value="1"/>
</dbReference>
<evidence type="ECO:0000256" key="5">
    <source>
        <dbReference type="ARBA" id="ARBA00022777"/>
    </source>
</evidence>
<feature type="domain" description="Histidine kinase/HSP90-like ATPase" evidence="10">
    <location>
        <begin position="271"/>
        <end position="362"/>
    </location>
</feature>
<keyword evidence="5" id="KW-0418">Kinase</keyword>
<evidence type="ECO:0000256" key="3">
    <source>
        <dbReference type="ARBA" id="ARBA00022679"/>
    </source>
</evidence>
<comment type="subcellular location">
    <subcellularLocation>
        <location evidence="1">Cell membrane</location>
        <topology evidence="1">Multi-pass membrane protein</topology>
    </subcellularLocation>
</comment>
<keyword evidence="6" id="KW-1133">Transmembrane helix</keyword>
<evidence type="ECO:0000256" key="1">
    <source>
        <dbReference type="ARBA" id="ARBA00004651"/>
    </source>
</evidence>
<keyword evidence="4" id="KW-0812">Transmembrane</keyword>
<gene>
    <name evidence="11" type="ORF">GCM10010218_65130</name>
</gene>
<evidence type="ECO:0000256" key="6">
    <source>
        <dbReference type="ARBA" id="ARBA00022989"/>
    </source>
</evidence>
<dbReference type="InterPro" id="IPR050482">
    <property type="entry name" value="Sensor_HK_TwoCompSys"/>
</dbReference>
<evidence type="ECO:0000313" key="11">
    <source>
        <dbReference type="EMBL" id="GHF75049.1"/>
    </source>
</evidence>
<dbReference type="RefSeq" id="WP_229891823.1">
    <property type="nucleotide sequence ID" value="NZ_BNBD01000029.1"/>
</dbReference>
<dbReference type="Gene3D" id="3.30.565.10">
    <property type="entry name" value="Histidine kinase-like ATPase, C-terminal domain"/>
    <property type="match status" value="1"/>
</dbReference>
<dbReference type="GO" id="GO:0005886">
    <property type="term" value="C:plasma membrane"/>
    <property type="evidence" value="ECO:0007669"/>
    <property type="project" value="UniProtKB-SubCell"/>
</dbReference>
<feature type="compositionally biased region" description="Polar residues" evidence="9">
    <location>
        <begin position="49"/>
        <end position="58"/>
    </location>
</feature>
<evidence type="ECO:0000256" key="8">
    <source>
        <dbReference type="ARBA" id="ARBA00023136"/>
    </source>
</evidence>
<dbReference type="GO" id="GO:0016301">
    <property type="term" value="F:kinase activity"/>
    <property type="evidence" value="ECO:0007669"/>
    <property type="project" value="UniProtKB-KW"/>
</dbReference>
<evidence type="ECO:0000313" key="12">
    <source>
        <dbReference type="Proteomes" id="UP000638313"/>
    </source>
</evidence>
<evidence type="ECO:0000256" key="9">
    <source>
        <dbReference type="SAM" id="MobiDB-lite"/>
    </source>
</evidence>
<keyword evidence="3" id="KW-0808">Transferase</keyword>
<sequence length="366" mass="39047">MDALIHPTAPSGLGMLEAVVGTGFATALRDGLNRSATTGLPKSARLNGGSPTAGTTTALRRPSALPVDAAAVLRRFEAALPAALEGHDADVPALRPALCLHARRVLAAAAQEDTTDWPAPALLRSHPEAVATAASLLMTCAVQELLQDPDADAATTARRVARLARVLGTPAGDDADRLWRERRRMAREVHDELGSPLTLALRHLEDGRLAAAGRSVREAIDRTRTLTGRLHATTALPPLPEAVRAFAAQAAPAGIEVTVHATGDERLVSDACRRELFLAVRECLLNSFTHAATDRVRVTFRTTRRWTHARVEDDGRGFTPTPSHAPGLRSMTERIEDIGGRLTLESAPDEGTRVSIHLPLTPNPRA</sequence>
<accession>A0A919BB31</accession>